<dbReference type="InterPro" id="IPR017964">
    <property type="entry name" value="DNA-dir_DNA_pol_B_CS"/>
</dbReference>
<accession>A0A078AQV7</accession>
<evidence type="ECO:0000313" key="11">
    <source>
        <dbReference type="Proteomes" id="UP000039865"/>
    </source>
</evidence>
<dbReference type="Pfam" id="PF03175">
    <property type="entry name" value="DNA_pol_B_2"/>
    <property type="match status" value="2"/>
</dbReference>
<dbReference type="EC" id="2.7.7.7" evidence="2"/>
<keyword evidence="5" id="KW-0235">DNA replication</keyword>
<keyword evidence="4" id="KW-0548">Nucleotidyltransferase</keyword>
<evidence type="ECO:0000256" key="1">
    <source>
        <dbReference type="ARBA" id="ARBA00005755"/>
    </source>
</evidence>
<evidence type="ECO:0000313" key="10">
    <source>
        <dbReference type="EMBL" id="CDW83283.1"/>
    </source>
</evidence>
<feature type="domain" description="DNA-directed DNA polymerase family B mitochondria/virus" evidence="9">
    <location>
        <begin position="89"/>
        <end position="136"/>
    </location>
</feature>
<sequence length="300" mass="35546">MQINLFFLIQIHLFTVQQNFLKKFQQVKIKLTVKKQLLLIAYALNWRKKITFFDILKIQLQIFLKKYVRCSYKLIPISVGNIGFMTNKPKDKNKNTIFEHNYIKNSYFGGRCEVFGNPSGKKKIHHFDFTGMYSQCFHTIKFKCDDYIPFLPYRGEKLLFPKEHYSSLVYEKKDFIFRDFIDIFVDIRKKGIYYKIFGKNMNNGLYGSFAMNEEDEEYVVCMNDQEFESYRLYTEIKSFFKYKKRNVAYAAVIASKARIKLNNALIEVLKDGGELYYTDTDSIFAGYDESKLNCALGEIV</sequence>
<gene>
    <name evidence="10" type="primary">Contig18973.g20122</name>
    <name evidence="10" type="ORF">STYLEM_12325</name>
</gene>
<dbReference type="Gene3D" id="3.90.1600.10">
    <property type="entry name" value="Palm domain of DNA polymerase"/>
    <property type="match status" value="1"/>
</dbReference>
<dbReference type="EMBL" id="CCKQ01011710">
    <property type="protein sequence ID" value="CDW83283.1"/>
    <property type="molecule type" value="Genomic_DNA"/>
</dbReference>
<dbReference type="GO" id="GO:0006260">
    <property type="term" value="P:DNA replication"/>
    <property type="evidence" value="ECO:0007669"/>
    <property type="project" value="UniProtKB-KW"/>
</dbReference>
<keyword evidence="7" id="KW-0238">DNA-binding</keyword>
<dbReference type="GO" id="GO:0003677">
    <property type="term" value="F:DNA binding"/>
    <property type="evidence" value="ECO:0007669"/>
    <property type="project" value="UniProtKB-KW"/>
</dbReference>
<keyword evidence="3" id="KW-0808">Transferase</keyword>
<comment type="catalytic activity">
    <reaction evidence="8">
        <text>DNA(n) + a 2'-deoxyribonucleoside 5'-triphosphate = DNA(n+1) + diphosphate</text>
        <dbReference type="Rhea" id="RHEA:22508"/>
        <dbReference type="Rhea" id="RHEA-COMP:17339"/>
        <dbReference type="Rhea" id="RHEA-COMP:17340"/>
        <dbReference type="ChEBI" id="CHEBI:33019"/>
        <dbReference type="ChEBI" id="CHEBI:61560"/>
        <dbReference type="ChEBI" id="CHEBI:173112"/>
        <dbReference type="EC" id="2.7.7.7"/>
    </reaction>
</comment>
<evidence type="ECO:0000256" key="7">
    <source>
        <dbReference type="ARBA" id="ARBA00023125"/>
    </source>
</evidence>
<dbReference type="InParanoid" id="A0A078AQV7"/>
<feature type="domain" description="DNA-directed DNA polymerase family B mitochondria/virus" evidence="9">
    <location>
        <begin position="163"/>
        <end position="246"/>
    </location>
</feature>
<evidence type="ECO:0000256" key="8">
    <source>
        <dbReference type="ARBA" id="ARBA00049244"/>
    </source>
</evidence>
<organism evidence="10 11">
    <name type="scientific">Stylonychia lemnae</name>
    <name type="common">Ciliate</name>
    <dbReference type="NCBI Taxonomy" id="5949"/>
    <lineage>
        <taxon>Eukaryota</taxon>
        <taxon>Sar</taxon>
        <taxon>Alveolata</taxon>
        <taxon>Ciliophora</taxon>
        <taxon>Intramacronucleata</taxon>
        <taxon>Spirotrichea</taxon>
        <taxon>Stichotrichia</taxon>
        <taxon>Sporadotrichida</taxon>
        <taxon>Oxytrichidae</taxon>
        <taxon>Stylonychinae</taxon>
        <taxon>Stylonychia</taxon>
    </lineage>
</organism>
<proteinExistence type="inferred from homology"/>
<keyword evidence="6" id="KW-0239">DNA-directed DNA polymerase</keyword>
<dbReference type="InterPro" id="IPR023211">
    <property type="entry name" value="DNA_pol_palm_dom_sf"/>
</dbReference>
<dbReference type="PROSITE" id="PS00116">
    <property type="entry name" value="DNA_POLYMERASE_B"/>
    <property type="match status" value="1"/>
</dbReference>
<protein>
    <recommendedName>
        <fullName evidence="2">DNA-directed DNA polymerase</fullName>
        <ecNumber evidence="2">2.7.7.7</ecNumber>
    </recommendedName>
</protein>
<evidence type="ECO:0000259" key="9">
    <source>
        <dbReference type="Pfam" id="PF03175"/>
    </source>
</evidence>
<evidence type="ECO:0000256" key="2">
    <source>
        <dbReference type="ARBA" id="ARBA00012417"/>
    </source>
</evidence>
<reference evidence="10 11" key="1">
    <citation type="submission" date="2014-06" db="EMBL/GenBank/DDBJ databases">
        <authorList>
            <person name="Swart Estienne"/>
        </authorList>
    </citation>
    <scope>NUCLEOTIDE SEQUENCE [LARGE SCALE GENOMIC DNA]</scope>
    <source>
        <strain evidence="10 11">130c</strain>
    </source>
</reference>
<dbReference type="GO" id="GO:0003887">
    <property type="term" value="F:DNA-directed DNA polymerase activity"/>
    <property type="evidence" value="ECO:0007669"/>
    <property type="project" value="UniProtKB-KW"/>
</dbReference>
<dbReference type="AlphaFoldDB" id="A0A078AQV7"/>
<dbReference type="GO" id="GO:0000166">
    <property type="term" value="F:nucleotide binding"/>
    <property type="evidence" value="ECO:0007669"/>
    <property type="project" value="InterPro"/>
</dbReference>
<evidence type="ECO:0000256" key="5">
    <source>
        <dbReference type="ARBA" id="ARBA00022705"/>
    </source>
</evidence>
<evidence type="ECO:0000256" key="6">
    <source>
        <dbReference type="ARBA" id="ARBA00022932"/>
    </source>
</evidence>
<evidence type="ECO:0000256" key="3">
    <source>
        <dbReference type="ARBA" id="ARBA00022679"/>
    </source>
</evidence>
<dbReference type="InterPro" id="IPR004868">
    <property type="entry name" value="DNA-dir_DNA_pol_B_mt/vir"/>
</dbReference>
<name>A0A078AQV7_STYLE</name>
<dbReference type="SUPFAM" id="SSF56672">
    <property type="entry name" value="DNA/RNA polymerases"/>
    <property type="match status" value="1"/>
</dbReference>
<evidence type="ECO:0000256" key="4">
    <source>
        <dbReference type="ARBA" id="ARBA00022695"/>
    </source>
</evidence>
<dbReference type="InterPro" id="IPR043502">
    <property type="entry name" value="DNA/RNA_pol_sf"/>
</dbReference>
<comment type="similarity">
    <text evidence="1">Belongs to the DNA polymerase type-B family.</text>
</comment>
<keyword evidence="11" id="KW-1185">Reference proteome</keyword>
<dbReference type="Proteomes" id="UP000039865">
    <property type="component" value="Unassembled WGS sequence"/>
</dbReference>